<accession>A0ABV4V7H1</accession>
<dbReference type="SUPFAM" id="SSF88713">
    <property type="entry name" value="Glycoside hydrolase/deacetylase"/>
    <property type="match status" value="1"/>
</dbReference>
<evidence type="ECO:0000256" key="1">
    <source>
        <dbReference type="ARBA" id="ARBA00022729"/>
    </source>
</evidence>
<dbReference type="EMBL" id="JBHDLN010000018">
    <property type="protein sequence ID" value="MFB0846037.1"/>
    <property type="molecule type" value="Genomic_DNA"/>
</dbReference>
<dbReference type="Pfam" id="PF01522">
    <property type="entry name" value="Polysacc_deac_1"/>
    <property type="match status" value="1"/>
</dbReference>
<evidence type="ECO:0000313" key="3">
    <source>
        <dbReference type="EMBL" id="MFB0846037.1"/>
    </source>
</evidence>
<comment type="caution">
    <text evidence="3">The sequence shown here is derived from an EMBL/GenBank/DDBJ whole genome shotgun (WGS) entry which is preliminary data.</text>
</comment>
<evidence type="ECO:0000259" key="2">
    <source>
        <dbReference type="PROSITE" id="PS51677"/>
    </source>
</evidence>
<keyword evidence="4" id="KW-1185">Reference proteome</keyword>
<keyword evidence="1" id="KW-0732">Signal</keyword>
<organism evidence="3 4">
    <name type="scientific">Paenibacillus oleatilyticus</name>
    <dbReference type="NCBI Taxonomy" id="2594886"/>
    <lineage>
        <taxon>Bacteria</taxon>
        <taxon>Bacillati</taxon>
        <taxon>Bacillota</taxon>
        <taxon>Bacilli</taxon>
        <taxon>Bacillales</taxon>
        <taxon>Paenibacillaceae</taxon>
        <taxon>Paenibacillus</taxon>
    </lineage>
</organism>
<dbReference type="Proteomes" id="UP001575622">
    <property type="component" value="Unassembled WGS sequence"/>
</dbReference>
<dbReference type="PANTHER" id="PTHR34216:SF7">
    <property type="entry name" value="POLY-BETA-1,6-N-ACETYL-D-GLUCOSAMINE N-DEACETYLASE"/>
    <property type="match status" value="1"/>
</dbReference>
<protein>
    <submittedName>
        <fullName evidence="3">Polysaccharide deacetylase family protein</fullName>
    </submittedName>
</protein>
<dbReference type="InterPro" id="IPR051398">
    <property type="entry name" value="Polysacch_Deacetylase"/>
</dbReference>
<dbReference type="Gene3D" id="3.20.20.370">
    <property type="entry name" value="Glycoside hydrolase/deacetylase"/>
    <property type="match status" value="1"/>
</dbReference>
<feature type="domain" description="NodB homology" evidence="2">
    <location>
        <begin position="108"/>
        <end position="306"/>
    </location>
</feature>
<dbReference type="InterPro" id="IPR002509">
    <property type="entry name" value="NODB_dom"/>
</dbReference>
<gene>
    <name evidence="3" type="ORF">ACEU3E_27980</name>
</gene>
<name>A0ABV4V7H1_9BACL</name>
<proteinExistence type="predicted"/>
<dbReference type="InterPro" id="IPR011330">
    <property type="entry name" value="Glyco_hydro/deAcase_b/a-brl"/>
</dbReference>
<reference evidence="3 4" key="1">
    <citation type="submission" date="2024-09" db="EMBL/GenBank/DDBJ databases">
        <authorList>
            <person name="Makale K.P.P."/>
            <person name="Makhzoum A."/>
            <person name="Rantong G."/>
            <person name="Rahube T.O."/>
        </authorList>
    </citation>
    <scope>NUCLEOTIDE SEQUENCE [LARGE SCALE GENOMIC DNA]</scope>
    <source>
        <strain evidence="3 4">KM_D13</strain>
    </source>
</reference>
<dbReference type="RefSeq" id="WP_373956042.1">
    <property type="nucleotide sequence ID" value="NZ_JBHDLN010000018.1"/>
</dbReference>
<sequence>MKRVILSIAILLGVLSLLLLLIVTKVSDIKMVGQSRQPEAEIHYENKVIVLLYHDVQEPDAAGMPRLLTVTPHQFEAHLKALKDHSYQVISMEEYVRFARQGKPVPPNAVVLTFDDGYESFYTRAYPILQKHGVPASNFVIGAPTDTRDPKKGQYLTWNQMRELILAGHGIYSHTYDSHCMVDTAPEGPEQPALTHPAYLAQSKRPESAEEFRKRIRSDLTLMNERLRTELGDRSKLLAFPYGAYNKETLQAAEEAGIELLFTTREGINTAADRLVHRIDAGEPYITADALIATIRKYHQTNESNL</sequence>
<dbReference type="PROSITE" id="PS51677">
    <property type="entry name" value="NODB"/>
    <property type="match status" value="1"/>
</dbReference>
<dbReference type="PANTHER" id="PTHR34216">
    <property type="match status" value="1"/>
</dbReference>
<evidence type="ECO:0000313" key="4">
    <source>
        <dbReference type="Proteomes" id="UP001575622"/>
    </source>
</evidence>